<proteinExistence type="predicted"/>
<reference evidence="2 3" key="1">
    <citation type="journal article" date="2020" name="G3 (Bethesda)">
        <title>Improved Reference Genome for Cyclotella cryptica CCMP332, a Model for Cell Wall Morphogenesis, Salinity Adaptation, and Lipid Production in Diatoms (Bacillariophyta).</title>
        <authorList>
            <person name="Roberts W.R."/>
            <person name="Downey K.M."/>
            <person name="Ruck E.C."/>
            <person name="Traller J.C."/>
            <person name="Alverson A.J."/>
        </authorList>
    </citation>
    <scope>NUCLEOTIDE SEQUENCE [LARGE SCALE GENOMIC DNA]</scope>
    <source>
        <strain evidence="2 3">CCMP332</strain>
    </source>
</reference>
<protein>
    <recommendedName>
        <fullName evidence="4">Pentacotripeptide-repeat region of PRORP domain-containing protein</fullName>
    </recommendedName>
</protein>
<dbReference type="Proteomes" id="UP001516023">
    <property type="component" value="Unassembled WGS sequence"/>
</dbReference>
<feature type="region of interest" description="Disordered" evidence="1">
    <location>
        <begin position="486"/>
        <end position="525"/>
    </location>
</feature>
<feature type="compositionally biased region" description="Basic and acidic residues" evidence="1">
    <location>
        <begin position="864"/>
        <end position="876"/>
    </location>
</feature>
<accession>A0ABD3PF28</accession>
<dbReference type="InterPro" id="IPR011990">
    <property type="entry name" value="TPR-like_helical_dom_sf"/>
</dbReference>
<feature type="region of interest" description="Disordered" evidence="1">
    <location>
        <begin position="838"/>
        <end position="887"/>
    </location>
</feature>
<comment type="caution">
    <text evidence="2">The sequence shown here is derived from an EMBL/GenBank/DDBJ whole genome shotgun (WGS) entry which is preliminary data.</text>
</comment>
<dbReference type="EMBL" id="JABMIG020000190">
    <property type="protein sequence ID" value="KAL3786639.1"/>
    <property type="molecule type" value="Genomic_DNA"/>
</dbReference>
<name>A0ABD3PF28_9STRA</name>
<evidence type="ECO:0000313" key="2">
    <source>
        <dbReference type="EMBL" id="KAL3786639.1"/>
    </source>
</evidence>
<dbReference type="AlphaFoldDB" id="A0ABD3PF28"/>
<evidence type="ECO:0008006" key="4">
    <source>
        <dbReference type="Google" id="ProtNLM"/>
    </source>
</evidence>
<keyword evidence="3" id="KW-1185">Reference proteome</keyword>
<feature type="compositionally biased region" description="Basic residues" evidence="1">
    <location>
        <begin position="877"/>
        <end position="887"/>
    </location>
</feature>
<sequence>MVQNMVQSRPMGDAPSVITAITKSPPRKAQTLLTGRALVDCLDPCPIPNLSGLVASLSASTITRVSRNLVDFRTIRTSAPSHDDFWLYGKSSSIGISRQQGSLPPARLQTQRALSRNTSTQTPSLERRLQRTKVETDMIFEREIPFRRSKGKDGNQSVLKRNTKLMDTRAEAKLQALSEAKVHADIISAKYFSQRQSGHVDADMKQLNEELSQCQHHLAQAYSQAIKYSSRIPNNPEATSVAETLLYEWMGKVLTGFRGDDSKAELHDGETASESAEFIMKNATMKKKLMFTVSFQHCDQNTMPGPNFHWMKKHESMTIHNIPPPTSKDYINVLRAYSISKARRKGEQAEALIVNMLDLAETLAKCNDDAHNDLYTSWIKESIPNSKMFALTIKCYGGSTHKDSLDKIYLLNEVHDEFAQCCKDLIPGIFINDPYVLLHSIKALRNLQIEEERKKGGGWLTKLHEFVTDPNNKDYFVEEDKVNRIDSNINTENDEQVGSDFENASNPPDGNVGTDPNDMSSKKSSQIDVTSAYVTLIRLLARLRGEKSAASDARSILDRMHEVHKLMMIGSNDVDGTTNSIAFIDIRSNAYNLVLGLYKDSKNGEDATKAVELLGRMVDAGKKEEEERDGVPLPTHQSFEYAILSLAKMNDSSAAFKEAERLIALMEETEYLDRSVIVYNALLTLCSKVLYDKHELYDKAMDIFGKLNETTKLHSALAPTPETMSLRDHEVVFGTATKIFSELIAQENDERSSLVVTDSCYYHMMRCTMAHMPGDAETRKERLEELFSQACRRGLCSSAILTFYRNNTSEEDYRLTVGQGRLADSWIANVTSPRALYTDGSSRGAGKNARRAGKSTSNWAKKQQLKEVQRKVNKDSKRVKKMLKNLQ</sequence>
<evidence type="ECO:0000256" key="1">
    <source>
        <dbReference type="SAM" id="MobiDB-lite"/>
    </source>
</evidence>
<gene>
    <name evidence="2" type="ORF">HJC23_006835</name>
</gene>
<organism evidence="2 3">
    <name type="scientific">Cyclotella cryptica</name>
    <dbReference type="NCBI Taxonomy" id="29204"/>
    <lineage>
        <taxon>Eukaryota</taxon>
        <taxon>Sar</taxon>
        <taxon>Stramenopiles</taxon>
        <taxon>Ochrophyta</taxon>
        <taxon>Bacillariophyta</taxon>
        <taxon>Coscinodiscophyceae</taxon>
        <taxon>Thalassiosirophycidae</taxon>
        <taxon>Stephanodiscales</taxon>
        <taxon>Stephanodiscaceae</taxon>
        <taxon>Cyclotella</taxon>
    </lineage>
</organism>
<dbReference type="Gene3D" id="1.25.40.10">
    <property type="entry name" value="Tetratricopeptide repeat domain"/>
    <property type="match status" value="1"/>
</dbReference>
<evidence type="ECO:0000313" key="3">
    <source>
        <dbReference type="Proteomes" id="UP001516023"/>
    </source>
</evidence>